<proteinExistence type="predicted"/>
<dbReference type="Pfam" id="PF04213">
    <property type="entry name" value="HtaA"/>
    <property type="match status" value="2"/>
</dbReference>
<protein>
    <submittedName>
        <fullName evidence="5">HtaA domain-containing protein</fullName>
    </submittedName>
</protein>
<sequence>MSARRRRSLALAAAVATAAALGATAAPSATAAEIPLSGYELTWGIKQSYRTYVTTFAQGAFTPTGGARQAENNGAFTFTGGTGTYDSTTHATALGFQGELNITSTAHGFELTLSDLKFDSGAGRVTADVERGGTTQDDVPLATVTVTRSMTDMATTLTEEAGEVFGSASYPGAAGDPLTVVKTADPEPEPSPTETATTPPASPTAEPTGSVTPTAAPTTSASPTTQSPTPTPSATASQSTAPATRGEIADGTLDWGVKQSFRAYVTGPVAKGEITASDGATQAAGNSAFTFSDATGAYDTEAGTLKAAFKGAVTFKGHEHDGAWSLDLTFSDLRVDLTRGKGTLSADVDNIGETSQDVVLADLSAPSAELTARDDVITLDRVTATLTEAGAEAFGGFYTAGAALDPVSLAVTLTEDAELPAGTGGTDGGNGGSGTGSGTGGTGTDGGSGATGSTTGGTGSTVGGDLGGSLASTGSDVPVGALGAAAGAAVAAGAGAVLVLRRRNAMVE</sequence>
<reference evidence="5" key="1">
    <citation type="submission" date="2024-07" db="EMBL/GenBank/DDBJ databases">
        <authorList>
            <person name="Yu S.T."/>
        </authorList>
    </citation>
    <scope>NUCLEOTIDE SEQUENCE</scope>
    <source>
        <strain evidence="5">R02</strain>
    </source>
</reference>
<feature type="domain" description="Htaa" evidence="4">
    <location>
        <begin position="40"/>
        <end position="180"/>
    </location>
</feature>
<dbReference type="RefSeq" id="WP_369155708.1">
    <property type="nucleotide sequence ID" value="NZ_CP163429.1"/>
</dbReference>
<evidence type="ECO:0000256" key="3">
    <source>
        <dbReference type="SAM" id="SignalP"/>
    </source>
</evidence>
<feature type="compositionally biased region" description="Low complexity" evidence="1">
    <location>
        <begin position="192"/>
        <end position="244"/>
    </location>
</feature>
<feature type="region of interest" description="Disordered" evidence="1">
    <location>
        <begin position="418"/>
        <end position="463"/>
    </location>
</feature>
<feature type="signal peptide" evidence="3">
    <location>
        <begin position="1"/>
        <end position="31"/>
    </location>
</feature>
<feature type="transmembrane region" description="Helical" evidence="2">
    <location>
        <begin position="479"/>
        <end position="500"/>
    </location>
</feature>
<accession>A0AB39LIX9</accession>
<feature type="region of interest" description="Disordered" evidence="1">
    <location>
        <begin position="166"/>
        <end position="244"/>
    </location>
</feature>
<feature type="chain" id="PRO_5044332633" evidence="3">
    <location>
        <begin position="32"/>
        <end position="508"/>
    </location>
</feature>
<dbReference type="InterPro" id="IPR007331">
    <property type="entry name" value="Htaa"/>
</dbReference>
<keyword evidence="2" id="KW-0812">Transmembrane</keyword>
<gene>
    <name evidence="5" type="ORF">AB5J57_10000</name>
</gene>
<feature type="domain" description="Htaa" evidence="4">
    <location>
        <begin position="250"/>
        <end position="409"/>
    </location>
</feature>
<keyword evidence="3" id="KW-0732">Signal</keyword>
<keyword evidence="2" id="KW-1133">Transmembrane helix</keyword>
<name>A0AB39LIX9_9ACTN</name>
<organism evidence="5">
    <name type="scientific">Streptomyces sp. R02</name>
    <dbReference type="NCBI Taxonomy" id="3238623"/>
    <lineage>
        <taxon>Bacteria</taxon>
        <taxon>Bacillati</taxon>
        <taxon>Actinomycetota</taxon>
        <taxon>Actinomycetes</taxon>
        <taxon>Kitasatosporales</taxon>
        <taxon>Streptomycetaceae</taxon>
        <taxon>Streptomyces</taxon>
    </lineage>
</organism>
<feature type="compositionally biased region" description="Gly residues" evidence="1">
    <location>
        <begin position="422"/>
        <end position="463"/>
    </location>
</feature>
<dbReference type="AlphaFoldDB" id="A0AB39LIX9"/>
<dbReference type="InterPro" id="IPR006311">
    <property type="entry name" value="TAT_signal"/>
</dbReference>
<keyword evidence="2" id="KW-0472">Membrane</keyword>
<dbReference type="EMBL" id="CP163429">
    <property type="protein sequence ID" value="XDP93844.1"/>
    <property type="molecule type" value="Genomic_DNA"/>
</dbReference>
<evidence type="ECO:0000313" key="5">
    <source>
        <dbReference type="EMBL" id="XDP93844.1"/>
    </source>
</evidence>
<dbReference type="PROSITE" id="PS51318">
    <property type="entry name" value="TAT"/>
    <property type="match status" value="1"/>
</dbReference>
<evidence type="ECO:0000256" key="2">
    <source>
        <dbReference type="SAM" id="Phobius"/>
    </source>
</evidence>
<evidence type="ECO:0000256" key="1">
    <source>
        <dbReference type="SAM" id="MobiDB-lite"/>
    </source>
</evidence>
<evidence type="ECO:0000259" key="4">
    <source>
        <dbReference type="Pfam" id="PF04213"/>
    </source>
</evidence>